<feature type="non-terminal residue" evidence="4">
    <location>
        <position position="1"/>
    </location>
</feature>
<gene>
    <name evidence="4" type="ORF">INT45_012585</name>
</gene>
<dbReference type="PANTHER" id="PTHR31836">
    <property type="match status" value="1"/>
</dbReference>
<dbReference type="Pfam" id="PF03330">
    <property type="entry name" value="DPBB_1"/>
    <property type="match status" value="1"/>
</dbReference>
<keyword evidence="1" id="KW-0732">Signal</keyword>
<dbReference type="InterPro" id="IPR051477">
    <property type="entry name" value="Expansin_CellWall"/>
</dbReference>
<dbReference type="SUPFAM" id="SSF50685">
    <property type="entry name" value="Barwin-like endoglucanases"/>
    <property type="match status" value="1"/>
</dbReference>
<feature type="region of interest" description="Disordered" evidence="2">
    <location>
        <begin position="136"/>
        <end position="191"/>
    </location>
</feature>
<dbReference type="Gene3D" id="2.40.40.10">
    <property type="entry name" value="RlpA-like domain"/>
    <property type="match status" value="1"/>
</dbReference>
<feature type="domain" description="RlpA-like protein double-psi beta-barrel" evidence="3">
    <location>
        <begin position="229"/>
        <end position="287"/>
    </location>
</feature>
<dbReference type="InterPro" id="IPR009009">
    <property type="entry name" value="RlpA-like_DPBB"/>
</dbReference>
<evidence type="ECO:0000313" key="4">
    <source>
        <dbReference type="EMBL" id="KAG2217922.1"/>
    </source>
</evidence>
<reference evidence="4 5" key="1">
    <citation type="submission" date="2020-12" db="EMBL/GenBank/DDBJ databases">
        <title>Metabolic potential, ecology and presence of endohyphal bacteria is reflected in genomic diversity of Mucoromycotina.</title>
        <authorList>
            <person name="Muszewska A."/>
            <person name="Okrasinska A."/>
            <person name="Steczkiewicz K."/>
            <person name="Drgas O."/>
            <person name="Orlowska M."/>
            <person name="Perlinska-Lenart U."/>
            <person name="Aleksandrzak-Piekarczyk T."/>
            <person name="Szatraj K."/>
            <person name="Zielenkiewicz U."/>
            <person name="Pilsyk S."/>
            <person name="Malc E."/>
            <person name="Mieczkowski P."/>
            <person name="Kruszewska J.S."/>
            <person name="Biernat P."/>
            <person name="Pawlowska J."/>
        </authorList>
    </citation>
    <scope>NUCLEOTIDE SEQUENCE [LARGE SCALE GENOMIC DNA]</scope>
    <source>
        <strain evidence="4 5">CBS 142.35</strain>
    </source>
</reference>
<evidence type="ECO:0000259" key="3">
    <source>
        <dbReference type="Pfam" id="PF03330"/>
    </source>
</evidence>
<dbReference type="PANTHER" id="PTHR31836:SF28">
    <property type="entry name" value="SRCR DOMAIN-CONTAINING PROTEIN-RELATED"/>
    <property type="match status" value="1"/>
</dbReference>
<evidence type="ECO:0000313" key="5">
    <source>
        <dbReference type="Proteomes" id="UP000646827"/>
    </source>
</evidence>
<name>A0A8H7RVB7_9FUNG</name>
<dbReference type="InterPro" id="IPR036908">
    <property type="entry name" value="RlpA-like_sf"/>
</dbReference>
<evidence type="ECO:0000256" key="1">
    <source>
        <dbReference type="ARBA" id="ARBA00022729"/>
    </source>
</evidence>
<dbReference type="AlphaFoldDB" id="A0A8H7RVB7"/>
<comment type="caution">
    <text evidence="4">The sequence shown here is derived from an EMBL/GenBank/DDBJ whole genome shotgun (WGS) entry which is preliminary data.</text>
</comment>
<protein>
    <recommendedName>
        <fullName evidence="3">RlpA-like protein double-psi beta-barrel domain-containing protein</fullName>
    </recommendedName>
</protein>
<organism evidence="4 5">
    <name type="scientific">Circinella minor</name>
    <dbReference type="NCBI Taxonomy" id="1195481"/>
    <lineage>
        <taxon>Eukaryota</taxon>
        <taxon>Fungi</taxon>
        <taxon>Fungi incertae sedis</taxon>
        <taxon>Mucoromycota</taxon>
        <taxon>Mucoromycotina</taxon>
        <taxon>Mucoromycetes</taxon>
        <taxon>Mucorales</taxon>
        <taxon>Lichtheimiaceae</taxon>
        <taxon>Circinella</taxon>
    </lineage>
</organism>
<dbReference type="EMBL" id="JAEPRB010000263">
    <property type="protein sequence ID" value="KAG2217922.1"/>
    <property type="molecule type" value="Genomic_DNA"/>
</dbReference>
<evidence type="ECO:0000256" key="2">
    <source>
        <dbReference type="SAM" id="MobiDB-lite"/>
    </source>
</evidence>
<feature type="compositionally biased region" description="Low complexity" evidence="2">
    <location>
        <begin position="153"/>
        <end position="178"/>
    </location>
</feature>
<dbReference type="CDD" id="cd22191">
    <property type="entry name" value="DPBB_RlpA_EXP_N-like"/>
    <property type="match status" value="1"/>
</dbReference>
<keyword evidence="5" id="KW-1185">Reference proteome</keyword>
<sequence>NAGVIDSFRAPQKLWSPDNNYNASTLEPTLEVTKIEVNCTFTIRQATLNNNDTHILLQGVSFDSNEACFAPNVTSRSGSQIQVQTKKTTRVRDAEKTLHRGKVCHLDIPGWAQIIYKHQQVDLTIPLTNTIGIKCNNDPKKETEQQPAPTPTPTTTTKPPTPTTTTTTTRTTTTTTTTHKPKPTNDDGDSADWINGQVTFFNPNQGACGDWNDDNDMIVALGGDWYGNMNAESKYCGQKVLITGPKGNSITVTVKDACPPCDRGHLDLSPAAFAKLGDFDTGILKVKWHFL</sequence>
<accession>A0A8H7RVB7</accession>
<proteinExistence type="predicted"/>
<dbReference type="OrthoDB" id="623670at2759"/>
<dbReference type="Proteomes" id="UP000646827">
    <property type="component" value="Unassembled WGS sequence"/>
</dbReference>